<feature type="compositionally biased region" description="Basic and acidic residues" evidence="27">
    <location>
        <begin position="26"/>
        <end position="38"/>
    </location>
</feature>
<evidence type="ECO:0000256" key="3">
    <source>
        <dbReference type="ARBA" id="ARBA00007951"/>
    </source>
</evidence>
<dbReference type="PROSITE" id="PS50222">
    <property type="entry name" value="EF_HAND_2"/>
    <property type="match status" value="6"/>
</dbReference>
<keyword evidence="7" id="KW-0964">Secreted</keyword>
<feature type="domain" description="EF-hand" evidence="29">
    <location>
        <begin position="411"/>
        <end position="446"/>
    </location>
</feature>
<reference evidence="30" key="2">
    <citation type="submission" date="2018-05" db="EMBL/GenBank/DDBJ databases">
        <title>OmerRS3 (Oryza meridionalis Reference Sequence Version 3).</title>
        <authorList>
            <person name="Zhang J."/>
            <person name="Kudrna D."/>
            <person name="Lee S."/>
            <person name="Talag J."/>
            <person name="Welchert J."/>
            <person name="Wing R.A."/>
        </authorList>
    </citation>
    <scope>NUCLEOTIDE SEQUENCE [LARGE SCALE GENOMIC DNA]</scope>
    <source>
        <strain evidence="30">cv. OR44</strain>
    </source>
</reference>
<evidence type="ECO:0000256" key="27">
    <source>
        <dbReference type="SAM" id="MobiDB-lite"/>
    </source>
</evidence>
<proteinExistence type="inferred from homology"/>
<feature type="domain" description="Protein kinase" evidence="28">
    <location>
        <begin position="93"/>
        <end position="352"/>
    </location>
</feature>
<dbReference type="FunFam" id="3.20.20.80:FF:000052">
    <property type="entry name" value="Putative alpha-L-fucosidase 1"/>
    <property type="match status" value="1"/>
</dbReference>
<dbReference type="Pfam" id="PF01120">
    <property type="entry name" value="Alpha_L_fucos"/>
    <property type="match status" value="1"/>
</dbReference>
<evidence type="ECO:0000256" key="17">
    <source>
        <dbReference type="ARBA" id="ARBA00022840"/>
    </source>
</evidence>
<dbReference type="SUPFAM" id="SSF56112">
    <property type="entry name" value="Protein kinase-like (PK-like)"/>
    <property type="match status" value="2"/>
</dbReference>
<dbReference type="CDD" id="cd05117">
    <property type="entry name" value="STKc_CAMK"/>
    <property type="match status" value="2"/>
</dbReference>
<dbReference type="InterPro" id="IPR000933">
    <property type="entry name" value="Glyco_hydro_29"/>
</dbReference>
<dbReference type="SMART" id="SM00812">
    <property type="entry name" value="Alpha_L_fucos"/>
    <property type="match status" value="1"/>
</dbReference>
<dbReference type="PROSITE" id="PS00108">
    <property type="entry name" value="PROTEIN_KINASE_ST"/>
    <property type="match status" value="2"/>
</dbReference>
<keyword evidence="13 26" id="KW-0547">Nucleotide-binding</keyword>
<keyword evidence="12" id="KW-0677">Repeat</keyword>
<keyword evidence="20" id="KW-0325">Glycoprotein</keyword>
<dbReference type="Gramene" id="OMERI04G17980.1">
    <property type="protein sequence ID" value="OMERI04G17980.1"/>
    <property type="gene ID" value="OMERI04G17980"/>
</dbReference>
<dbReference type="FunFam" id="3.30.200.20:FF:000004">
    <property type="entry name" value="Calcium-dependent protein kinase 1"/>
    <property type="match status" value="2"/>
</dbReference>
<evidence type="ECO:0000256" key="5">
    <source>
        <dbReference type="ARBA" id="ARBA00012662"/>
    </source>
</evidence>
<dbReference type="InterPro" id="IPR057739">
    <property type="entry name" value="Glyco_hydro_29_N"/>
</dbReference>
<evidence type="ECO:0000256" key="4">
    <source>
        <dbReference type="ARBA" id="ARBA00012513"/>
    </source>
</evidence>
<evidence type="ECO:0000256" key="18">
    <source>
        <dbReference type="ARBA" id="ARBA00023136"/>
    </source>
</evidence>
<feature type="domain" description="EF-hand" evidence="29">
    <location>
        <begin position="483"/>
        <end position="518"/>
    </location>
</feature>
<evidence type="ECO:0000256" key="7">
    <source>
        <dbReference type="ARBA" id="ARBA00022525"/>
    </source>
</evidence>
<evidence type="ECO:0000256" key="11">
    <source>
        <dbReference type="ARBA" id="ARBA00022729"/>
    </source>
</evidence>
<keyword evidence="16" id="KW-0106">Calcium</keyword>
<dbReference type="Gene3D" id="1.10.238.10">
    <property type="entry name" value="EF-hand"/>
    <property type="match status" value="2"/>
</dbReference>
<evidence type="ECO:0000259" key="29">
    <source>
        <dbReference type="PROSITE" id="PS50222"/>
    </source>
</evidence>
<evidence type="ECO:0000256" key="1">
    <source>
        <dbReference type="ARBA" id="ARBA00004271"/>
    </source>
</evidence>
<dbReference type="InterPro" id="IPR017853">
    <property type="entry name" value="GH"/>
</dbReference>
<feature type="compositionally biased region" description="Low complexity" evidence="27">
    <location>
        <begin position="1125"/>
        <end position="1141"/>
    </location>
</feature>
<keyword evidence="14" id="KW-0418">Kinase</keyword>
<evidence type="ECO:0000313" key="31">
    <source>
        <dbReference type="Proteomes" id="UP000008021"/>
    </source>
</evidence>
<dbReference type="GO" id="GO:0004674">
    <property type="term" value="F:protein serine/threonine kinase activity"/>
    <property type="evidence" value="ECO:0007669"/>
    <property type="project" value="UniProtKB-KW"/>
</dbReference>
<dbReference type="PANTHER" id="PTHR24349">
    <property type="entry name" value="SERINE/THREONINE-PROTEIN KINASE"/>
    <property type="match status" value="1"/>
</dbReference>
<dbReference type="SUPFAM" id="SSF49785">
    <property type="entry name" value="Galactose-binding domain-like"/>
    <property type="match status" value="1"/>
</dbReference>
<evidence type="ECO:0000256" key="22">
    <source>
        <dbReference type="ARBA" id="ARBA00024334"/>
    </source>
</evidence>
<dbReference type="FunFam" id="1.10.238.10:FF:000015">
    <property type="entry name" value="Calcium-dependent protein kinase 1"/>
    <property type="match status" value="1"/>
</dbReference>
<evidence type="ECO:0000256" key="2">
    <source>
        <dbReference type="ARBA" id="ARBA00004635"/>
    </source>
</evidence>
<dbReference type="GO" id="GO:0005509">
    <property type="term" value="F:calcium ion binding"/>
    <property type="evidence" value="ECO:0007669"/>
    <property type="project" value="InterPro"/>
</dbReference>
<feature type="region of interest" description="Disordered" evidence="27">
    <location>
        <begin position="1084"/>
        <end position="1152"/>
    </location>
</feature>
<dbReference type="GO" id="GO:0016020">
    <property type="term" value="C:membrane"/>
    <property type="evidence" value="ECO:0007669"/>
    <property type="project" value="UniProtKB-SubCell"/>
</dbReference>
<dbReference type="PROSITE" id="PS00107">
    <property type="entry name" value="PROTEIN_KINASE_ATP"/>
    <property type="match status" value="2"/>
</dbReference>
<evidence type="ECO:0000256" key="23">
    <source>
        <dbReference type="ARBA" id="ARBA00047899"/>
    </source>
</evidence>
<dbReference type="Gene3D" id="1.10.510.10">
    <property type="entry name" value="Transferase(Phosphotransferase) domain 1"/>
    <property type="match status" value="2"/>
</dbReference>
<keyword evidence="31" id="KW-1185">Reference proteome</keyword>
<evidence type="ECO:0000256" key="15">
    <source>
        <dbReference type="ARBA" id="ARBA00022801"/>
    </source>
</evidence>
<feature type="compositionally biased region" description="Basic and acidic residues" evidence="27">
    <location>
        <begin position="1095"/>
        <end position="1107"/>
    </location>
</feature>
<dbReference type="FunFam" id="1.10.510.10:FF:000056">
    <property type="entry name" value="calcium-dependent protein kinase 1"/>
    <property type="match status" value="2"/>
</dbReference>
<evidence type="ECO:0000256" key="10">
    <source>
        <dbReference type="ARBA" id="ARBA00022723"/>
    </source>
</evidence>
<dbReference type="Pfam" id="PF13499">
    <property type="entry name" value="EF-hand_7"/>
    <property type="match status" value="4"/>
</dbReference>
<dbReference type="GO" id="GO:0005524">
    <property type="term" value="F:ATP binding"/>
    <property type="evidence" value="ECO:0007669"/>
    <property type="project" value="UniProtKB-UniRule"/>
</dbReference>
<dbReference type="FunFam" id="2.60.120.260:FF:000093">
    <property type="entry name" value="Alpha-L-fucosidase 1"/>
    <property type="match status" value="1"/>
</dbReference>
<evidence type="ECO:0000256" key="8">
    <source>
        <dbReference type="ARBA" id="ARBA00022527"/>
    </source>
</evidence>
<keyword evidence="21" id="KW-0326">Glycosidase</keyword>
<organism evidence="30">
    <name type="scientific">Oryza meridionalis</name>
    <dbReference type="NCBI Taxonomy" id="40149"/>
    <lineage>
        <taxon>Eukaryota</taxon>
        <taxon>Viridiplantae</taxon>
        <taxon>Streptophyta</taxon>
        <taxon>Embryophyta</taxon>
        <taxon>Tracheophyta</taxon>
        <taxon>Spermatophyta</taxon>
        <taxon>Magnoliopsida</taxon>
        <taxon>Liliopsida</taxon>
        <taxon>Poales</taxon>
        <taxon>Poaceae</taxon>
        <taxon>BOP clade</taxon>
        <taxon>Oryzoideae</taxon>
        <taxon>Oryzeae</taxon>
        <taxon>Oryzinae</taxon>
        <taxon>Oryza</taxon>
    </lineage>
</organism>
<sequence length="1654" mass="183169">MGNCFTKTYEIPITSGTMRRPASTAERSKARGGDEPGTWRRPSFPRHGAPPHRPPTSSSTSSSAAGALSRRASGGGEMGPVLQRPMVSVRSLYQLDRKLGSGQFGTTYLCTERATGNWYACKSVSKRKLVRRTDVDDVRREITILQHLSGQPNIAEFRGAYEDNDHVHLVMEFCSGGELFDRITAKGSYSERQAAAVCRDILTVVHVCHFMGVIHRDLKPENFLLASADDDAPLKAIDFGLSVFIEEGKVYKDIVGSAYYVAPEVLQRNYGKEADIWSAGVILYILLCGTPPFWAETEKGIFDAILVNQVDFSTSPWPSISESAKDLIRQMLHRDPQKRITASQALGSTPEFVANSLNGCLHAAEHRWLKEGGASDRPIDSAVLSRMKQFKAMNKLKQLALKVIAENLSPEEIKGLKQMFNNMDTDRSGTITVEELKVGLTKLGSRISEAEVQKLMEAVDVDKSGSIDYSEFLTAMINKHKLEKEEDLLRAFQHFDKDNSGYITRDELEQAMAEYGMGDEANIKQVLDEVDKDKLKLTMATILLLLLGLLVGLLLLRAHGVTGSPAPTPPPLPVLPVPSYAQLRWQLSEMALFIHFGPNTFTDSEWGSGRADPAVFAPSALDAGQWARAAAAGGFGRVVLTAKHHDGFCLWPSALTNYSVAASPWKGGAGDVVGELAAAARAEGIGLGLYLSPWDRHEPVYGDTVAYNEHYLGQMTELLTRYGDVEEVWLDGAKGEGKDMDYMFDAWFALIHQLQQRVVIFSDAGPDTRWVGDEAGVAGYTCWSPFNKSTVTIGHIIPEYSRCGDPFGQDWVPAECDVSIRPGWFWHASEKPKNATTLLDIYYKSVGRNCLLILNVPPNSSGLISTEDMQVLQEFTEILQTIFSQNFAANATVAASTVRGGLGNQQFAPSNVLQESIYSYWAPEEGESSWEMLFDLGQSASFNVIQLQEPIQMGQRVIKFRVEILVDELWQTIVEGTTIGYKRLLQFPVVEGQFLKLSIDGARADPLISFFGVFMDSFSVTYSLENHEKPSVVNSSEVIMLRTDHSIGNKSIATMRRKGKEKGNEEAFAMGNCFTKTYEIPITSGTMRRPASTAERSKARGGDEPGTWRRPSFPRHGAPPHRPPTSSSTSSSAAGALSRRASGGGEMGPVLQRPMVSVRSLYQLDRKLGSGQFGTTYLCTERATGNWYACKSVSKRKLVRRTDVDDVRREITILQHLSGQPNIAEFRGAYEDNDHVHLVMEFCSGGELFDRITAKGSYSERQAAAVCRDILTVVHVCHFMGVIHRDLKPENFLLASADDDAPLKAIDFGLSVFIEEGKVYKDIVGSAYYVAPEVLQRNYGKEADIWSAGVILYILLCGTPPFWAETEKGIFDAILVNQVDFSTSPWPSISESAKDLIRQMLHRDPQKRITASQALANSLNGCLHAAEHRWLKEGGASDRPIDSAVLSRMKQFKAMNKLKQLALKVIAENLSPEEIKGLKQMFNNMDTDRSGTITVEELKVGLTKLGSRISEAEVQKLMEAVDVDKSGSIDYSEFLTAMINKHKLEKEEDLLRAFQHFDKDNSGYITRDELEQAMAEYGMGDEANIKQVLDEVDKDKVFRRGKKDSVSCKLKAEENFTSETNLLGWAALGPQKRDLPLATTETIEQSTLRHAELN</sequence>
<evidence type="ECO:0000313" key="30">
    <source>
        <dbReference type="EnsemblPlants" id="OMERI04G17980.1"/>
    </source>
</evidence>
<keyword evidence="11" id="KW-0732">Signal</keyword>
<comment type="similarity">
    <text evidence="3">Belongs to the glycosyl hydrolase 29 family.</text>
</comment>
<name>A0A0E0DH14_9ORYZ</name>
<accession>A0A0E0DH14</accession>
<evidence type="ECO:0000256" key="25">
    <source>
        <dbReference type="ARBA" id="ARBA00081661"/>
    </source>
</evidence>
<dbReference type="FunFam" id="1.10.238.10:FF:000001">
    <property type="entry name" value="Calmodulin 1"/>
    <property type="match status" value="1"/>
</dbReference>
<dbReference type="PROSITE" id="PS00018">
    <property type="entry name" value="EF_HAND_1"/>
    <property type="match status" value="6"/>
</dbReference>
<keyword evidence="6" id="KW-0052">Apoplast</keyword>
<feature type="domain" description="Protein kinase" evidence="28">
    <location>
        <begin position="1162"/>
        <end position="1431"/>
    </location>
</feature>
<dbReference type="EnsemblPlants" id="OMERI04G17980.1">
    <property type="protein sequence ID" value="OMERI04G17980.1"/>
    <property type="gene ID" value="OMERI04G17980"/>
</dbReference>
<evidence type="ECO:0000256" key="24">
    <source>
        <dbReference type="ARBA" id="ARBA00048679"/>
    </source>
</evidence>
<dbReference type="EC" id="2.7.11.1" evidence="4"/>
<comment type="catalytic activity">
    <reaction evidence="23">
        <text>L-threonyl-[protein] + ATP = O-phospho-L-threonyl-[protein] + ADP + H(+)</text>
        <dbReference type="Rhea" id="RHEA:46608"/>
        <dbReference type="Rhea" id="RHEA-COMP:11060"/>
        <dbReference type="Rhea" id="RHEA-COMP:11605"/>
        <dbReference type="ChEBI" id="CHEBI:15378"/>
        <dbReference type="ChEBI" id="CHEBI:30013"/>
        <dbReference type="ChEBI" id="CHEBI:30616"/>
        <dbReference type="ChEBI" id="CHEBI:61977"/>
        <dbReference type="ChEBI" id="CHEBI:456216"/>
        <dbReference type="EC" id="2.7.11.1"/>
    </reaction>
</comment>
<evidence type="ECO:0000256" key="26">
    <source>
        <dbReference type="PROSITE-ProRule" id="PRU10141"/>
    </source>
</evidence>
<keyword evidence="17 26" id="KW-0067">ATP-binding</keyword>
<comment type="catalytic activity">
    <reaction evidence="24">
        <text>L-seryl-[protein] + ATP = O-phospho-L-seryl-[protein] + ADP + H(+)</text>
        <dbReference type="Rhea" id="RHEA:17989"/>
        <dbReference type="Rhea" id="RHEA-COMP:9863"/>
        <dbReference type="Rhea" id="RHEA-COMP:11604"/>
        <dbReference type="ChEBI" id="CHEBI:15378"/>
        <dbReference type="ChEBI" id="CHEBI:29999"/>
        <dbReference type="ChEBI" id="CHEBI:30616"/>
        <dbReference type="ChEBI" id="CHEBI:83421"/>
        <dbReference type="ChEBI" id="CHEBI:456216"/>
        <dbReference type="EC" id="2.7.11.1"/>
    </reaction>
</comment>
<dbReference type="InterPro" id="IPR011992">
    <property type="entry name" value="EF-hand-dom_pair"/>
</dbReference>
<dbReference type="InterPro" id="IPR000719">
    <property type="entry name" value="Prot_kinase_dom"/>
</dbReference>
<keyword evidence="15" id="KW-0378">Hydrolase</keyword>
<evidence type="ECO:0000256" key="6">
    <source>
        <dbReference type="ARBA" id="ARBA00022523"/>
    </source>
</evidence>
<keyword evidence="8" id="KW-0723">Serine/threonine-protein kinase</keyword>
<dbReference type="Gene3D" id="3.30.200.20">
    <property type="entry name" value="Phosphorylase Kinase, domain 1"/>
    <property type="match status" value="2"/>
</dbReference>
<dbReference type="PROSITE" id="PS50011">
    <property type="entry name" value="PROTEIN_KINASE_DOM"/>
    <property type="match status" value="2"/>
</dbReference>
<evidence type="ECO:0000259" key="28">
    <source>
        <dbReference type="PROSITE" id="PS50011"/>
    </source>
</evidence>
<feature type="domain" description="EF-hand" evidence="29">
    <location>
        <begin position="1545"/>
        <end position="1580"/>
    </location>
</feature>
<keyword evidence="9" id="KW-0808">Transferase</keyword>
<dbReference type="SUPFAM" id="SSF51445">
    <property type="entry name" value="(Trans)glycosidases"/>
    <property type="match status" value="1"/>
</dbReference>
<evidence type="ECO:0000256" key="12">
    <source>
        <dbReference type="ARBA" id="ARBA00022737"/>
    </source>
</evidence>
<evidence type="ECO:0000256" key="19">
    <source>
        <dbReference type="ARBA" id="ARBA00023170"/>
    </source>
</evidence>
<dbReference type="GO" id="GO:0004560">
    <property type="term" value="F:alpha-L-fucosidase activity"/>
    <property type="evidence" value="ECO:0007669"/>
    <property type="project" value="UniProtKB-EC"/>
</dbReference>
<dbReference type="Gene3D" id="3.20.20.80">
    <property type="entry name" value="Glycosidases"/>
    <property type="match status" value="1"/>
</dbReference>
<reference evidence="30" key="1">
    <citation type="submission" date="2015-04" db="UniProtKB">
        <authorList>
            <consortium name="EnsemblPlants"/>
        </authorList>
    </citation>
    <scope>IDENTIFICATION</scope>
</reference>
<evidence type="ECO:0000256" key="21">
    <source>
        <dbReference type="ARBA" id="ARBA00023295"/>
    </source>
</evidence>
<dbReference type="EC" id="3.2.1.51" evidence="5"/>
<feature type="binding site" evidence="26">
    <location>
        <position position="122"/>
    </location>
    <ligand>
        <name>ATP</name>
        <dbReference type="ChEBI" id="CHEBI:30616"/>
    </ligand>
</feature>
<dbReference type="STRING" id="40149.A0A0E0DH14"/>
<evidence type="ECO:0000256" key="14">
    <source>
        <dbReference type="ARBA" id="ARBA00022777"/>
    </source>
</evidence>
<dbReference type="GO" id="GO:0048046">
    <property type="term" value="C:apoplast"/>
    <property type="evidence" value="ECO:0007669"/>
    <property type="project" value="UniProtKB-SubCell"/>
</dbReference>
<keyword evidence="10" id="KW-0479">Metal-binding</keyword>
<feature type="domain" description="EF-hand" evidence="29">
    <location>
        <begin position="1473"/>
        <end position="1508"/>
    </location>
</feature>
<dbReference type="HOGENOM" id="CLU_003188_1_0_1"/>
<evidence type="ECO:0000256" key="20">
    <source>
        <dbReference type="ARBA" id="ARBA00023180"/>
    </source>
</evidence>
<evidence type="ECO:0000256" key="9">
    <source>
        <dbReference type="ARBA" id="ARBA00022679"/>
    </source>
</evidence>
<dbReference type="InterPro" id="IPR002048">
    <property type="entry name" value="EF_hand_dom"/>
</dbReference>
<feature type="compositionally biased region" description="Low complexity" evidence="27">
    <location>
        <begin position="56"/>
        <end position="72"/>
    </location>
</feature>
<dbReference type="Pfam" id="PF00069">
    <property type="entry name" value="Pkinase"/>
    <property type="match status" value="2"/>
</dbReference>
<protein>
    <recommendedName>
        <fullName evidence="25">Alpha-L-fucoside fucohydrolase</fullName>
        <ecNumber evidence="4">2.7.11.1</ecNumber>
        <ecNumber evidence="5">3.2.1.51</ecNumber>
    </recommendedName>
</protein>
<comment type="similarity">
    <text evidence="22">Belongs to the protein kinase superfamily. Ser/Thr protein kinase family. CDPK subfamily.</text>
</comment>
<dbReference type="Proteomes" id="UP000008021">
    <property type="component" value="Chromosome 4"/>
</dbReference>
<evidence type="ECO:0000256" key="13">
    <source>
        <dbReference type="ARBA" id="ARBA00022741"/>
    </source>
</evidence>
<dbReference type="SMART" id="SM00054">
    <property type="entry name" value="EFh"/>
    <property type="match status" value="6"/>
</dbReference>
<dbReference type="InterPro" id="IPR008271">
    <property type="entry name" value="Ser/Thr_kinase_AS"/>
</dbReference>
<feature type="binding site" evidence="26">
    <location>
        <position position="1191"/>
    </location>
    <ligand>
        <name>ATP</name>
        <dbReference type="ChEBI" id="CHEBI:30616"/>
    </ligand>
</feature>
<keyword evidence="18" id="KW-0472">Membrane</keyword>
<dbReference type="InterPro" id="IPR008979">
    <property type="entry name" value="Galactose-bd-like_sf"/>
</dbReference>
<dbReference type="GO" id="GO:0005975">
    <property type="term" value="P:carbohydrate metabolic process"/>
    <property type="evidence" value="ECO:0007669"/>
    <property type="project" value="InterPro"/>
</dbReference>
<dbReference type="InterPro" id="IPR050205">
    <property type="entry name" value="CDPK_Ser/Thr_kinases"/>
</dbReference>
<dbReference type="Gene3D" id="2.60.120.260">
    <property type="entry name" value="Galactose-binding domain-like"/>
    <property type="match status" value="1"/>
</dbReference>
<feature type="region of interest" description="Disordered" evidence="27">
    <location>
        <begin position="1"/>
        <end position="83"/>
    </location>
</feature>
<evidence type="ECO:0000256" key="16">
    <source>
        <dbReference type="ARBA" id="ARBA00022837"/>
    </source>
</evidence>
<comment type="subcellular location">
    <subcellularLocation>
        <location evidence="2">Membrane</location>
        <topology evidence="2">Lipid-anchor</topology>
    </subcellularLocation>
    <subcellularLocation>
        <location evidence="1">Secreted</location>
        <location evidence="1">Extracellular space</location>
        <location evidence="1">Apoplast</location>
    </subcellularLocation>
</comment>
<dbReference type="SMART" id="SM00220">
    <property type="entry name" value="S_TKc"/>
    <property type="match status" value="2"/>
</dbReference>
<keyword evidence="19" id="KW-0675">Receptor</keyword>
<dbReference type="InterPro" id="IPR017441">
    <property type="entry name" value="Protein_kinase_ATP_BS"/>
</dbReference>
<feature type="domain" description="EF-hand" evidence="29">
    <location>
        <begin position="1509"/>
        <end position="1544"/>
    </location>
</feature>
<dbReference type="InterPro" id="IPR011009">
    <property type="entry name" value="Kinase-like_dom_sf"/>
</dbReference>
<dbReference type="SUPFAM" id="SSF47473">
    <property type="entry name" value="EF-hand"/>
    <property type="match status" value="2"/>
</dbReference>
<dbReference type="CDD" id="cd00051">
    <property type="entry name" value="EFh"/>
    <property type="match status" value="2"/>
</dbReference>
<dbReference type="InterPro" id="IPR018247">
    <property type="entry name" value="EF_Hand_1_Ca_BS"/>
</dbReference>
<feature type="domain" description="EF-hand" evidence="29">
    <location>
        <begin position="447"/>
        <end position="482"/>
    </location>
</feature>